<dbReference type="Gene3D" id="2.170.130.10">
    <property type="entry name" value="TonB-dependent receptor, plug domain"/>
    <property type="match status" value="1"/>
</dbReference>
<dbReference type="InterPro" id="IPR008969">
    <property type="entry name" value="CarboxyPept-like_regulatory"/>
</dbReference>
<comment type="subcellular location">
    <subcellularLocation>
        <location evidence="1 10">Cell outer membrane</location>
        <topology evidence="1 10">Multi-pass membrane protein</topology>
    </subcellularLocation>
</comment>
<dbReference type="Gene3D" id="2.60.40.1120">
    <property type="entry name" value="Carboxypeptidase-like, regulatory domain"/>
    <property type="match status" value="1"/>
</dbReference>
<dbReference type="AlphaFoldDB" id="A0A4Y8LED9"/>
<proteinExistence type="inferred from homology"/>
<dbReference type="OrthoDB" id="9764669at2"/>
<keyword evidence="7 10" id="KW-0472">Membrane</keyword>
<comment type="similarity">
    <text evidence="10 11">Belongs to the TonB-dependent receptor family.</text>
</comment>
<keyword evidence="5" id="KW-0732">Signal</keyword>
<dbReference type="SUPFAM" id="SSF49464">
    <property type="entry name" value="Carboxypeptidase regulatory domain-like"/>
    <property type="match status" value="1"/>
</dbReference>
<evidence type="ECO:0000256" key="7">
    <source>
        <dbReference type="ARBA" id="ARBA00023136"/>
    </source>
</evidence>
<keyword evidence="4 10" id="KW-0812">Transmembrane</keyword>
<evidence type="ECO:0000256" key="9">
    <source>
        <dbReference type="ARBA" id="ARBA00023237"/>
    </source>
</evidence>
<evidence type="ECO:0000256" key="2">
    <source>
        <dbReference type="ARBA" id="ARBA00022448"/>
    </source>
</evidence>
<comment type="caution">
    <text evidence="14">The sequence shown here is derived from an EMBL/GenBank/DDBJ whole genome shotgun (WGS) entry which is preliminary data.</text>
</comment>
<dbReference type="EMBL" id="SOML01000001">
    <property type="protein sequence ID" value="TFD98906.1"/>
    <property type="molecule type" value="Genomic_DNA"/>
</dbReference>
<dbReference type="GO" id="GO:0044718">
    <property type="term" value="P:siderophore transmembrane transport"/>
    <property type="evidence" value="ECO:0007669"/>
    <property type="project" value="TreeGrafter"/>
</dbReference>
<dbReference type="InterPro" id="IPR012910">
    <property type="entry name" value="Plug_dom"/>
</dbReference>
<dbReference type="STRING" id="1121485.GCA_000426485_00100"/>
<gene>
    <name evidence="14" type="ORF">E2605_02135</name>
</gene>
<evidence type="ECO:0000256" key="3">
    <source>
        <dbReference type="ARBA" id="ARBA00022452"/>
    </source>
</evidence>
<dbReference type="InterPro" id="IPR037066">
    <property type="entry name" value="Plug_dom_sf"/>
</dbReference>
<reference evidence="14 15" key="1">
    <citation type="submission" date="2019-03" db="EMBL/GenBank/DDBJ databases">
        <title>San Antonio Military Medical Center submission to MRSN (WRAIR), pending publication.</title>
        <authorList>
            <person name="Blyth D.M."/>
            <person name="Mccarthy S.L."/>
            <person name="Schall S.E."/>
            <person name="Stam J.A."/>
            <person name="Ong A.C."/>
            <person name="Mcgann P.T."/>
        </authorList>
    </citation>
    <scope>NUCLEOTIDE SEQUENCE [LARGE SCALE GENOMIC DNA]</scope>
    <source>
        <strain evidence="14 15">MRSN571793</strain>
    </source>
</reference>
<evidence type="ECO:0000256" key="1">
    <source>
        <dbReference type="ARBA" id="ARBA00004571"/>
    </source>
</evidence>
<keyword evidence="15" id="KW-1185">Reference proteome</keyword>
<dbReference type="InterPro" id="IPR036942">
    <property type="entry name" value="Beta-barrel_TonB_sf"/>
</dbReference>
<keyword evidence="6 11" id="KW-0798">TonB box</keyword>
<evidence type="ECO:0000256" key="10">
    <source>
        <dbReference type="PROSITE-ProRule" id="PRU01360"/>
    </source>
</evidence>
<evidence type="ECO:0000313" key="14">
    <source>
        <dbReference type="EMBL" id="TFD98906.1"/>
    </source>
</evidence>
<dbReference type="Pfam" id="PF00593">
    <property type="entry name" value="TonB_dep_Rec_b-barrel"/>
    <property type="match status" value="1"/>
</dbReference>
<dbReference type="PANTHER" id="PTHR30069:SF29">
    <property type="entry name" value="HEMOGLOBIN AND HEMOGLOBIN-HAPTOGLOBIN-BINDING PROTEIN 1-RELATED"/>
    <property type="match status" value="1"/>
</dbReference>
<feature type="domain" description="TonB-dependent receptor plug" evidence="13">
    <location>
        <begin position="134"/>
        <end position="237"/>
    </location>
</feature>
<dbReference type="Proteomes" id="UP000297861">
    <property type="component" value="Unassembled WGS sequence"/>
</dbReference>
<organism evidence="14 15">
    <name type="scientific">Dysgonomonas capnocytophagoides</name>
    <dbReference type="NCBI Taxonomy" id="45254"/>
    <lineage>
        <taxon>Bacteria</taxon>
        <taxon>Pseudomonadati</taxon>
        <taxon>Bacteroidota</taxon>
        <taxon>Bacteroidia</taxon>
        <taxon>Bacteroidales</taxon>
        <taxon>Dysgonomonadaceae</taxon>
        <taxon>Dysgonomonas</taxon>
    </lineage>
</organism>
<evidence type="ECO:0000313" key="15">
    <source>
        <dbReference type="Proteomes" id="UP000297861"/>
    </source>
</evidence>
<evidence type="ECO:0000256" key="8">
    <source>
        <dbReference type="ARBA" id="ARBA00023170"/>
    </source>
</evidence>
<dbReference type="CDD" id="cd01347">
    <property type="entry name" value="ligand_gated_channel"/>
    <property type="match status" value="1"/>
</dbReference>
<dbReference type="Pfam" id="PF07715">
    <property type="entry name" value="Plug"/>
    <property type="match status" value="1"/>
</dbReference>
<dbReference type="PANTHER" id="PTHR30069">
    <property type="entry name" value="TONB-DEPENDENT OUTER MEMBRANE RECEPTOR"/>
    <property type="match status" value="1"/>
</dbReference>
<evidence type="ECO:0000256" key="4">
    <source>
        <dbReference type="ARBA" id="ARBA00022692"/>
    </source>
</evidence>
<dbReference type="GO" id="GO:0015344">
    <property type="term" value="F:siderophore uptake transmembrane transporter activity"/>
    <property type="evidence" value="ECO:0007669"/>
    <property type="project" value="TreeGrafter"/>
</dbReference>
<keyword evidence="9 10" id="KW-0998">Cell outer membrane</keyword>
<protein>
    <submittedName>
        <fullName evidence="14">TonB-dependent receptor</fullName>
    </submittedName>
</protein>
<sequence>MFYFMLLKIKHYMRYFTLLIVAAFTMGCQFLNAQNCLIKGKITDSTTKEPLLGATISIQGTNVGIATNTRGEYQIKRLSTGTYTITASYVGYTTKQKIITIKDQSTELDFSLNSRPEAINEVVVTGTGTEHYLKDAPVQTEVITNQILSAYSGRSIEEILSGLSPSFDFGQNEMGSNMQMNGLGNNYILVLIDGKKVHGDVGGQNNLSMINPENVERIEVVKGASSSLYGSDAIAGVINIITKKNYNPLNIENTTRGGSYGDFQQHNTIGLKSKKWSSSTVFNLKHSDGWKNSNQEIYKNTLYPSTVTKTANRFTDYRVTEKIEFKPNEKLSAYASGMVYGKDMYRPCGEPQYTTYGMFYRSQSYDLGGKYLLLNNNFLTFDASYDKTNYSHRYTSLTVEEHIDESGEISHPVFQKGDESLQSSQERILAHLKGVFNLGKSHRLSSGIEYNLDMLKSPYRILSEKESAYTLSAYVQDEWSYRNLNITAGARLVGHKEFGAKITPKVSALYKLENVNLRATYSNGFKTPTLKELYYRYERTMMSDLRLYLGNTGLKPQFSNYYSLGAEYNSKRFTASVTGYYNRVKDMIALVEIESSYYDKVRGIDKTMQYNNIEDAKIRGIDFIFNFNVTGNLLVGGGYSYTNAVANKLNEDGVMVRLMVDGTALHHANMRFVWNHDWKKYKLGVGLFARTQSKRYYEYDGNAGGYMTWRLNTNHKLATIRNCKLEFNAGIDNIFDYHEIKPYGYNYASNTAGRTYYTSITLRFIK</sequence>
<dbReference type="Gene3D" id="2.40.170.20">
    <property type="entry name" value="TonB-dependent receptor, beta-barrel domain"/>
    <property type="match status" value="1"/>
</dbReference>
<feature type="domain" description="TonB-dependent receptor-like beta-barrel" evidence="12">
    <location>
        <begin position="351"/>
        <end position="734"/>
    </location>
</feature>
<dbReference type="InterPro" id="IPR039426">
    <property type="entry name" value="TonB-dep_rcpt-like"/>
</dbReference>
<keyword evidence="2 10" id="KW-0813">Transport</keyword>
<dbReference type="InterPro" id="IPR000531">
    <property type="entry name" value="Beta-barrel_TonB"/>
</dbReference>
<dbReference type="Pfam" id="PF13715">
    <property type="entry name" value="CarbopepD_reg_2"/>
    <property type="match status" value="1"/>
</dbReference>
<keyword evidence="3 10" id="KW-1134">Transmembrane beta strand</keyword>
<dbReference type="PROSITE" id="PS52016">
    <property type="entry name" value="TONB_DEPENDENT_REC_3"/>
    <property type="match status" value="1"/>
</dbReference>
<keyword evidence="8 14" id="KW-0675">Receptor</keyword>
<evidence type="ECO:0000256" key="6">
    <source>
        <dbReference type="ARBA" id="ARBA00023077"/>
    </source>
</evidence>
<dbReference type="GO" id="GO:0009279">
    <property type="term" value="C:cell outer membrane"/>
    <property type="evidence" value="ECO:0007669"/>
    <property type="project" value="UniProtKB-SubCell"/>
</dbReference>
<evidence type="ECO:0000256" key="5">
    <source>
        <dbReference type="ARBA" id="ARBA00022729"/>
    </source>
</evidence>
<evidence type="ECO:0000256" key="11">
    <source>
        <dbReference type="RuleBase" id="RU003357"/>
    </source>
</evidence>
<evidence type="ECO:0000259" key="12">
    <source>
        <dbReference type="Pfam" id="PF00593"/>
    </source>
</evidence>
<dbReference type="SUPFAM" id="SSF56935">
    <property type="entry name" value="Porins"/>
    <property type="match status" value="1"/>
</dbReference>
<accession>A0A4Y8LED9</accession>
<evidence type="ECO:0000259" key="13">
    <source>
        <dbReference type="Pfam" id="PF07715"/>
    </source>
</evidence>
<name>A0A4Y8LED9_9BACT</name>